<evidence type="ECO:0000313" key="16">
    <source>
        <dbReference type="EMBL" id="KAF2098312.1"/>
    </source>
</evidence>
<keyword evidence="7 11" id="KW-0804">Transcription</keyword>
<feature type="compositionally biased region" description="Polar residues" evidence="12">
    <location>
        <begin position="1419"/>
        <end position="1440"/>
    </location>
</feature>
<evidence type="ECO:0000256" key="1">
    <source>
        <dbReference type="ARBA" id="ARBA00004123"/>
    </source>
</evidence>
<keyword evidence="6 11" id="KW-0010">Activator</keyword>
<protein>
    <recommendedName>
        <fullName evidence="3 11">Mediator of RNA polymerase II transcription subunit 13</fullName>
    </recommendedName>
    <alternativeName>
        <fullName evidence="10 11">Mediator complex subunit 13</fullName>
    </alternativeName>
</protein>
<evidence type="ECO:0000256" key="10">
    <source>
        <dbReference type="ARBA" id="ARBA00032008"/>
    </source>
</evidence>
<feature type="compositionally biased region" description="Polar residues" evidence="12">
    <location>
        <begin position="837"/>
        <end position="847"/>
    </location>
</feature>
<feature type="compositionally biased region" description="Low complexity" evidence="12">
    <location>
        <begin position="1572"/>
        <end position="1583"/>
    </location>
</feature>
<dbReference type="GO" id="GO:0003713">
    <property type="term" value="F:transcription coactivator activity"/>
    <property type="evidence" value="ECO:0007669"/>
    <property type="project" value="TreeGrafter"/>
</dbReference>
<evidence type="ECO:0000256" key="9">
    <source>
        <dbReference type="ARBA" id="ARBA00025661"/>
    </source>
</evidence>
<evidence type="ECO:0000259" key="14">
    <source>
        <dbReference type="Pfam" id="PF11597"/>
    </source>
</evidence>
<feature type="compositionally biased region" description="Basic and acidic residues" evidence="12">
    <location>
        <begin position="818"/>
        <end position="836"/>
    </location>
</feature>
<evidence type="ECO:0000256" key="2">
    <source>
        <dbReference type="ARBA" id="ARBA00009354"/>
    </source>
</evidence>
<comment type="subcellular location">
    <subcellularLocation>
        <location evidence="1 11">Nucleus</location>
    </subcellularLocation>
</comment>
<feature type="compositionally biased region" description="Low complexity" evidence="12">
    <location>
        <begin position="1538"/>
        <end position="1564"/>
    </location>
</feature>
<feature type="domain" description="Mediator complex subunit Med13 N-terminal" evidence="14">
    <location>
        <begin position="1"/>
        <end position="375"/>
    </location>
</feature>
<accession>A0A9P4IH04</accession>
<evidence type="ECO:0000256" key="4">
    <source>
        <dbReference type="ARBA" id="ARBA00022491"/>
    </source>
</evidence>
<reference evidence="16" key="1">
    <citation type="journal article" date="2020" name="Stud. Mycol.">
        <title>101 Dothideomycetes genomes: a test case for predicting lifestyles and emergence of pathogens.</title>
        <authorList>
            <person name="Haridas S."/>
            <person name="Albert R."/>
            <person name="Binder M."/>
            <person name="Bloem J."/>
            <person name="Labutti K."/>
            <person name="Salamov A."/>
            <person name="Andreopoulos B."/>
            <person name="Baker S."/>
            <person name="Barry K."/>
            <person name="Bills G."/>
            <person name="Bluhm B."/>
            <person name="Cannon C."/>
            <person name="Castanera R."/>
            <person name="Culley D."/>
            <person name="Daum C."/>
            <person name="Ezra D."/>
            <person name="Gonzalez J."/>
            <person name="Henrissat B."/>
            <person name="Kuo A."/>
            <person name="Liang C."/>
            <person name="Lipzen A."/>
            <person name="Lutzoni F."/>
            <person name="Magnuson J."/>
            <person name="Mondo S."/>
            <person name="Nolan M."/>
            <person name="Ohm R."/>
            <person name="Pangilinan J."/>
            <person name="Park H.-J."/>
            <person name="Ramirez L."/>
            <person name="Alfaro M."/>
            <person name="Sun H."/>
            <person name="Tritt A."/>
            <person name="Yoshinaga Y."/>
            <person name="Zwiers L.-H."/>
            <person name="Turgeon B."/>
            <person name="Goodwin S."/>
            <person name="Spatafora J."/>
            <person name="Crous P."/>
            <person name="Grigoriev I."/>
        </authorList>
    </citation>
    <scope>NUCLEOTIDE SEQUENCE</scope>
    <source>
        <strain evidence="16">CBS 133067</strain>
    </source>
</reference>
<feature type="compositionally biased region" description="Polar residues" evidence="12">
    <location>
        <begin position="430"/>
        <end position="442"/>
    </location>
</feature>
<evidence type="ECO:0000256" key="11">
    <source>
        <dbReference type="RuleBase" id="RU364134"/>
    </source>
</evidence>
<keyword evidence="4 11" id="KW-0678">Repressor</keyword>
<dbReference type="PANTHER" id="PTHR48249:SF3">
    <property type="entry name" value="MEDIATOR OF RNA POLYMERASE II TRANSCRIPTION SUBUNIT 13"/>
    <property type="match status" value="1"/>
</dbReference>
<feature type="region of interest" description="Disordered" evidence="12">
    <location>
        <begin position="729"/>
        <end position="851"/>
    </location>
</feature>
<evidence type="ECO:0000256" key="3">
    <source>
        <dbReference type="ARBA" id="ARBA00019618"/>
    </source>
</evidence>
<dbReference type="OrthoDB" id="103819at2759"/>
<dbReference type="InterPro" id="IPR021643">
    <property type="entry name" value="Mediator_Med13_N"/>
</dbReference>
<feature type="region of interest" description="Disordered" evidence="12">
    <location>
        <begin position="892"/>
        <end position="913"/>
    </location>
</feature>
<feature type="compositionally biased region" description="Polar residues" evidence="12">
    <location>
        <begin position="758"/>
        <end position="773"/>
    </location>
</feature>
<evidence type="ECO:0000259" key="13">
    <source>
        <dbReference type="Pfam" id="PF06333"/>
    </source>
</evidence>
<dbReference type="Proteomes" id="UP000799772">
    <property type="component" value="Unassembled WGS sequence"/>
</dbReference>
<dbReference type="InterPro" id="IPR041285">
    <property type="entry name" value="MID_MedPIWI"/>
</dbReference>
<feature type="region of interest" description="Disordered" evidence="12">
    <location>
        <begin position="1538"/>
        <end position="1583"/>
    </location>
</feature>
<sequence length="1651" mass="177846">MEFLKSCTTGVHSVGGYSTVLYRIFTAQPDDNATATADEPLAREYDAVDTVQSNLSHQGHLVVGDSGSACIWLFQNQWNGQPVQEVPKDAKLPVVEGFTFQSVTQGIFKVSDLPRARFRAATGAKSPLTPPLTVSSGILRTWVANAKAFQGNAAVSDGSSSQTVAPELDPLAVYSWFISAVEGSVARHLASTGGLVPLNGRSFVTTDSSRTSYQSPSEDEDAPEVLQIVSLSTYVTTSGVLVLSFSSVPRPDIRCLHPNSRSDSYVSRLVRLSPSGVLAKYMSATTDRNDHGAASQKRLRAGTNAFSDLKWKTSVKDWLARRSIDLETIDPGDSWVEVQLSQDVWAERGSFDESQAPKPGVLRCLWPAVLCFHYSGSLSDPLKRMRVSPSEGLRWFQGDGQDRYADPLADAQEWFLNKPERDKAREAKKQAQSTNQEQVSLQDTNLLYPASPFYSRADLQSASGVYPTPPDAILTQASASGVSSDGLTVTSGHELQRTSSDNLELIVPEVVKQVGGAKGAASPLDNDNELFGDMDMDEDNFGGNELSEADFNFFDEPDADDDALLDAGAEMDIVDSEPVDPEQSLTEQRDMQMDITTDQEPTGVKREDAHTADISSDAVAMIPTSPPTIADQNEQSGAHKSEPDNLQNIAETPHQEPLASPPISPVVSRKQLVSSRSAFDEVPTAKVINDKLAQSDSMYDTVSFNRTFNATDSKYAVGGVFGFTPSESGHSVLRAKPSKNRSSIDQGVMTEPKMLDSSRPTAVFYQSESSRPQASKRDPQQKVSLTDVGRMEIVEDSDTEDTSTVMSSEDIAVWDEETNMKEEPEISSRKRPRIDDGTSTVSTPRSGSSDERLPKIDELALNVKETEVLSIFDPDSADWDLSRLPAPKIGQNIGGKPNAQPITSSAPAQTPQSSQDVAAMKLQGLQGRAIIAIAQMLVDQVASTVLQMLPEPSGTPAQWDGSFGNDITRPPVLPQNLLVDTFPGIGPNDLVKYSQVQDAPFEPPPGSKNQPKQQQRKTAVGPDAAIPSNTIFPLHPQHVRLRRGDSLWDLLPTALAFWEPLGLAPANGPKNVMAFCVYPSNQDLVEPISSFLDSLGAAYDSCKLGAHVRGSDLGDFEAGLVPVEVSGTDRPTREYAVKTVRETCVELGKLLAKADLVPAEKALQESAQTKADEDAPKIGAFVVYIVNPFEDATSLRDICACFWALFQTYDQSCRAQSPLDRKPDLVLQIIPIKYVASIDAPVVPSPQLLAALAREVYDRCPPTSTTDNSSLCIRTAPSVQLEETLPRSIHFKLTAEPPGDLLHDCSHIHIGYAMDWDSDWLTVAWTDNCGKYQNLLSYSLRGARSFTDAAREVWQTTLAIIQVRKVTWRISIARAGIMHKDEMEAWASIVTSPSSVPIGTVLISINPDPPLSLMPPATQPTQNANNLTPVSTPQGVSPSDPSAGAAATPSEVAQDAANDPDAHLIDTTDETWGVVMGHRLNNSHSLTEWRPSLASGFLIKRGGDGSSSRDDEGNVQGPIAVGVNIVWIGSSIRAQGLNAQQNQSQAQNQNQTPSSSQGAAVTPGTPFPPGGIPATSQAQQQAGSTSAAAAAAIGGMRGGPSIDPLLREYLHIYRGLGLLAKLRGMKGTKGGAVPWHIVAAVNGVKGLERCM</sequence>
<keyword evidence="17" id="KW-1185">Reference proteome</keyword>
<evidence type="ECO:0000256" key="5">
    <source>
        <dbReference type="ARBA" id="ARBA00023015"/>
    </source>
</evidence>
<comment type="caution">
    <text evidence="16">The sequence shown here is derived from an EMBL/GenBank/DDBJ whole genome shotgun (WGS) entry which is preliminary data.</text>
</comment>
<comment type="similarity">
    <text evidence="2 11">Belongs to the Mediator complex subunit 13 family.</text>
</comment>
<feature type="region of interest" description="Disordered" evidence="12">
    <location>
        <begin position="1412"/>
        <end position="1456"/>
    </location>
</feature>
<feature type="compositionally biased region" description="Polar residues" evidence="12">
    <location>
        <begin position="1007"/>
        <end position="1017"/>
    </location>
</feature>
<feature type="region of interest" description="Disordered" evidence="12">
    <location>
        <begin position="421"/>
        <end position="442"/>
    </location>
</feature>
<evidence type="ECO:0000256" key="7">
    <source>
        <dbReference type="ARBA" id="ARBA00023163"/>
    </source>
</evidence>
<evidence type="ECO:0000256" key="6">
    <source>
        <dbReference type="ARBA" id="ARBA00023159"/>
    </source>
</evidence>
<dbReference type="GO" id="GO:0016592">
    <property type="term" value="C:mediator complex"/>
    <property type="evidence" value="ECO:0007669"/>
    <property type="project" value="InterPro"/>
</dbReference>
<name>A0A9P4IH04_9PEZI</name>
<dbReference type="Pfam" id="PF18296">
    <property type="entry name" value="MID_MedPIWI"/>
    <property type="match status" value="1"/>
</dbReference>
<comment type="function">
    <text evidence="9 11">Component of the SRB8-11 complex. The SRB8-11 complex is a regulatory module of the Mediator complex which is itself involved in regulation of basal and activated RNA polymerase II-dependent transcription. The SRB8-11 complex may be involved in the transcriptional repression of a subset of genes regulated by Mediator. It may inhibit the association of the Mediator complex with RNA polymerase II to form the holoenzyme complex.</text>
</comment>
<feature type="compositionally biased region" description="Low complexity" evidence="12">
    <location>
        <begin position="903"/>
        <end position="913"/>
    </location>
</feature>
<gene>
    <name evidence="16" type="ORF">NA57DRAFT_77101</name>
</gene>
<dbReference type="InterPro" id="IPR051139">
    <property type="entry name" value="Mediator_complx_sub13"/>
</dbReference>
<feature type="region of interest" description="Disordered" evidence="12">
    <location>
        <begin position="997"/>
        <end position="1027"/>
    </location>
</feature>
<evidence type="ECO:0000256" key="12">
    <source>
        <dbReference type="SAM" id="MobiDB-lite"/>
    </source>
</evidence>
<dbReference type="InterPro" id="IPR009401">
    <property type="entry name" value="Med13_C"/>
</dbReference>
<keyword evidence="8 11" id="KW-0539">Nucleus</keyword>
<dbReference type="Pfam" id="PF06333">
    <property type="entry name" value="Med13_C"/>
    <property type="match status" value="1"/>
</dbReference>
<evidence type="ECO:0000259" key="15">
    <source>
        <dbReference type="Pfam" id="PF18296"/>
    </source>
</evidence>
<dbReference type="Pfam" id="PF11597">
    <property type="entry name" value="Med13_N"/>
    <property type="match status" value="1"/>
</dbReference>
<proteinExistence type="inferred from homology"/>
<dbReference type="PANTHER" id="PTHR48249">
    <property type="entry name" value="MEDIATOR OF RNA POLYMERASE II TRANSCRIPTION SUBUNIT 13"/>
    <property type="match status" value="1"/>
</dbReference>
<dbReference type="GO" id="GO:0045944">
    <property type="term" value="P:positive regulation of transcription by RNA polymerase II"/>
    <property type="evidence" value="ECO:0007669"/>
    <property type="project" value="TreeGrafter"/>
</dbReference>
<evidence type="ECO:0000256" key="8">
    <source>
        <dbReference type="ARBA" id="ARBA00023242"/>
    </source>
</evidence>
<feature type="domain" description="Mediator complex subunit Med13 C-terminal" evidence="13">
    <location>
        <begin position="1276"/>
        <end position="1640"/>
    </location>
</feature>
<dbReference type="EMBL" id="ML978127">
    <property type="protein sequence ID" value="KAF2098312.1"/>
    <property type="molecule type" value="Genomic_DNA"/>
</dbReference>
<evidence type="ECO:0000313" key="17">
    <source>
        <dbReference type="Proteomes" id="UP000799772"/>
    </source>
</evidence>
<comment type="subunit">
    <text evidence="11">Component of the SRB8-11 complex, which itself associates with the Mediator complex.</text>
</comment>
<feature type="domain" description="MID" evidence="15">
    <location>
        <begin position="1070"/>
        <end position="1262"/>
    </location>
</feature>
<feature type="region of interest" description="Disordered" evidence="12">
    <location>
        <begin position="575"/>
        <end position="645"/>
    </location>
</feature>
<organism evidence="16 17">
    <name type="scientific">Rhizodiscina lignyota</name>
    <dbReference type="NCBI Taxonomy" id="1504668"/>
    <lineage>
        <taxon>Eukaryota</taxon>
        <taxon>Fungi</taxon>
        <taxon>Dikarya</taxon>
        <taxon>Ascomycota</taxon>
        <taxon>Pezizomycotina</taxon>
        <taxon>Dothideomycetes</taxon>
        <taxon>Pleosporomycetidae</taxon>
        <taxon>Aulographales</taxon>
        <taxon>Rhizodiscinaceae</taxon>
        <taxon>Rhizodiscina</taxon>
    </lineage>
</organism>
<keyword evidence="5 11" id="KW-0805">Transcription regulation</keyword>